<evidence type="ECO:0000313" key="2">
    <source>
        <dbReference type="Proteomes" id="UP001172386"/>
    </source>
</evidence>
<reference evidence="1" key="1">
    <citation type="submission" date="2022-10" db="EMBL/GenBank/DDBJ databases">
        <title>Culturing micro-colonial fungi from biological soil crusts in the Mojave desert and describing Neophaeococcomyces mojavensis, and introducing the new genera and species Taxawa tesnikishii.</title>
        <authorList>
            <person name="Kurbessoian T."/>
            <person name="Stajich J.E."/>
        </authorList>
    </citation>
    <scope>NUCLEOTIDE SEQUENCE</scope>
    <source>
        <strain evidence="1">JES_112</strain>
    </source>
</reference>
<dbReference type="Proteomes" id="UP001172386">
    <property type="component" value="Unassembled WGS sequence"/>
</dbReference>
<proteinExistence type="predicted"/>
<gene>
    <name evidence="1" type="ORF">H2198_002243</name>
</gene>
<organism evidence="1 2">
    <name type="scientific">Neophaeococcomyces mojaviensis</name>
    <dbReference type="NCBI Taxonomy" id="3383035"/>
    <lineage>
        <taxon>Eukaryota</taxon>
        <taxon>Fungi</taxon>
        <taxon>Dikarya</taxon>
        <taxon>Ascomycota</taxon>
        <taxon>Pezizomycotina</taxon>
        <taxon>Eurotiomycetes</taxon>
        <taxon>Chaetothyriomycetidae</taxon>
        <taxon>Chaetothyriales</taxon>
        <taxon>Chaetothyriales incertae sedis</taxon>
        <taxon>Neophaeococcomyces</taxon>
    </lineage>
</organism>
<keyword evidence="2" id="KW-1185">Reference proteome</keyword>
<dbReference type="EMBL" id="JAPDRQ010000027">
    <property type="protein sequence ID" value="KAJ9660898.1"/>
    <property type="molecule type" value="Genomic_DNA"/>
</dbReference>
<name>A0ACC3AEJ1_9EURO</name>
<protein>
    <submittedName>
        <fullName evidence="1">Uncharacterized protein</fullName>
    </submittedName>
</protein>
<comment type="caution">
    <text evidence="1">The sequence shown here is derived from an EMBL/GenBank/DDBJ whole genome shotgun (WGS) entry which is preliminary data.</text>
</comment>
<accession>A0ACC3AEJ1</accession>
<evidence type="ECO:0000313" key="1">
    <source>
        <dbReference type="EMBL" id="KAJ9660898.1"/>
    </source>
</evidence>
<sequence length="247" mass="27977">MAPSPYLLSVTSRPTAVSDSLWQRWYTEEHLPDLVNSKTSNHATFYTEVTDQLNSAASYPRKFLALYQTDFAEPLKTENYTTLRTTSELFGKEGGKEGIQDNGDFDARNYELIQEFDSTKIGEEPSPYILTVEMHPQDASDFDEWYRKEHLDLLSKTPGYRRCLRYKLGPPMPAALSKGVSDPAKGLAESDGFVPAYLAIHEVDDLLASFGGKEAEQANGTPWTIKHIQDSKVFVARAWKLVHQERY</sequence>